<gene>
    <name evidence="2" type="ORF">PENFLA_c099G08040</name>
</gene>
<organism evidence="2 3">
    <name type="scientific">Penicillium flavigenum</name>
    <dbReference type="NCBI Taxonomy" id="254877"/>
    <lineage>
        <taxon>Eukaryota</taxon>
        <taxon>Fungi</taxon>
        <taxon>Dikarya</taxon>
        <taxon>Ascomycota</taxon>
        <taxon>Pezizomycotina</taxon>
        <taxon>Eurotiomycetes</taxon>
        <taxon>Eurotiomycetidae</taxon>
        <taxon>Eurotiales</taxon>
        <taxon>Aspergillaceae</taxon>
        <taxon>Penicillium</taxon>
    </lineage>
</organism>
<keyword evidence="1" id="KW-1133">Transmembrane helix</keyword>
<protein>
    <submittedName>
        <fullName evidence="2">Uncharacterized protein</fullName>
    </submittedName>
</protein>
<dbReference type="Proteomes" id="UP000191342">
    <property type="component" value="Unassembled WGS sequence"/>
</dbReference>
<evidence type="ECO:0000313" key="2">
    <source>
        <dbReference type="EMBL" id="OQE09724.1"/>
    </source>
</evidence>
<keyword evidence="1" id="KW-0472">Membrane</keyword>
<accession>A0A1V6S7P9</accession>
<evidence type="ECO:0000313" key="3">
    <source>
        <dbReference type="Proteomes" id="UP000191342"/>
    </source>
</evidence>
<dbReference type="OrthoDB" id="4362576at2759"/>
<comment type="caution">
    <text evidence="2">The sequence shown here is derived from an EMBL/GenBank/DDBJ whole genome shotgun (WGS) entry which is preliminary data.</text>
</comment>
<feature type="transmembrane region" description="Helical" evidence="1">
    <location>
        <begin position="12"/>
        <end position="31"/>
    </location>
</feature>
<reference evidence="3" key="1">
    <citation type="journal article" date="2017" name="Nat. Microbiol.">
        <title>Global analysis of biosynthetic gene clusters reveals vast potential of secondary metabolite production in Penicillium species.</title>
        <authorList>
            <person name="Nielsen J.C."/>
            <person name="Grijseels S."/>
            <person name="Prigent S."/>
            <person name="Ji B."/>
            <person name="Dainat J."/>
            <person name="Nielsen K.F."/>
            <person name="Frisvad J.C."/>
            <person name="Workman M."/>
            <person name="Nielsen J."/>
        </authorList>
    </citation>
    <scope>NUCLEOTIDE SEQUENCE [LARGE SCALE GENOMIC DNA]</scope>
    <source>
        <strain evidence="3">IBT 14082</strain>
    </source>
</reference>
<sequence length="118" mass="12572">MAMALRGASCTLLDVLTLGCLMSNLLTIVTLRRSWAMFKGASHAGFSPGVEEPVGQEPPRISASGLCAFLSAEPRDLSNGDFVLLAEGRCGSSSDLIFFVQNYSLVDAVDFDRVELVA</sequence>
<dbReference type="AlphaFoldDB" id="A0A1V6S7P9"/>
<evidence type="ECO:0000256" key="1">
    <source>
        <dbReference type="SAM" id="Phobius"/>
    </source>
</evidence>
<name>A0A1V6S7P9_9EURO</name>
<proteinExistence type="predicted"/>
<keyword evidence="3" id="KW-1185">Reference proteome</keyword>
<dbReference type="EMBL" id="MLQL01000099">
    <property type="protein sequence ID" value="OQE09724.1"/>
    <property type="molecule type" value="Genomic_DNA"/>
</dbReference>
<keyword evidence="1" id="KW-0812">Transmembrane</keyword>